<protein>
    <submittedName>
        <fullName evidence="2">Uncharacterized protein</fullName>
    </submittedName>
</protein>
<feature type="compositionally biased region" description="Polar residues" evidence="1">
    <location>
        <begin position="202"/>
        <end position="236"/>
    </location>
</feature>
<keyword evidence="3" id="KW-1185">Reference proteome</keyword>
<accession>A0A3A2ZHB7</accession>
<organism evidence="2 3">
    <name type="scientific">Aspergillus sclerotialis</name>
    <dbReference type="NCBI Taxonomy" id="2070753"/>
    <lineage>
        <taxon>Eukaryota</taxon>
        <taxon>Fungi</taxon>
        <taxon>Dikarya</taxon>
        <taxon>Ascomycota</taxon>
        <taxon>Pezizomycotina</taxon>
        <taxon>Eurotiomycetes</taxon>
        <taxon>Eurotiomycetidae</taxon>
        <taxon>Eurotiales</taxon>
        <taxon>Aspergillaceae</taxon>
        <taxon>Aspergillus</taxon>
        <taxon>Aspergillus subgen. Polypaecilum</taxon>
    </lineage>
</organism>
<reference evidence="3" key="1">
    <citation type="submission" date="2017-02" db="EMBL/GenBank/DDBJ databases">
        <authorList>
            <person name="Tafer H."/>
            <person name="Lopandic K."/>
        </authorList>
    </citation>
    <scope>NUCLEOTIDE SEQUENCE [LARGE SCALE GENOMIC DNA]</scope>
    <source>
        <strain evidence="3">CBS 366.77</strain>
    </source>
</reference>
<comment type="caution">
    <text evidence="2">The sequence shown here is derived from an EMBL/GenBank/DDBJ whole genome shotgun (WGS) entry which is preliminary data.</text>
</comment>
<evidence type="ECO:0000313" key="3">
    <source>
        <dbReference type="Proteomes" id="UP000266188"/>
    </source>
</evidence>
<feature type="region of interest" description="Disordered" evidence="1">
    <location>
        <begin position="188"/>
        <end position="243"/>
    </location>
</feature>
<dbReference type="Proteomes" id="UP000266188">
    <property type="component" value="Unassembled WGS sequence"/>
</dbReference>
<evidence type="ECO:0000313" key="2">
    <source>
        <dbReference type="EMBL" id="RJE21673.1"/>
    </source>
</evidence>
<dbReference type="EMBL" id="MVGC01000212">
    <property type="protein sequence ID" value="RJE21673.1"/>
    <property type="molecule type" value="Genomic_DNA"/>
</dbReference>
<gene>
    <name evidence="2" type="ORF">PHISCL_05974</name>
</gene>
<dbReference type="STRING" id="2070753.A0A3A2ZHB7"/>
<proteinExistence type="predicted"/>
<sequence>MDPSLLSNSHPTGNMFMDDYELYPQDPTNAHQITERAAQFQFELPRFEDSVKGQNMRELTAYTPWADKPVSTYVGFPGAGINPCLSTPGPGSDYAASPWSADWSSTSDAASPRNDWRNLDYTCYPSPPYIYDEPVMSQVELGGFPSADDLLESGQSVALCQVQHYPDPDLGVKPDPEQTMHVPPYPTGPVTVNTLPYDDFDSLSSASSQTNTASPETTPDTDLNLTHHSISSSLPPTKTPILP</sequence>
<feature type="non-terminal residue" evidence="2">
    <location>
        <position position="243"/>
    </location>
</feature>
<evidence type="ECO:0000256" key="1">
    <source>
        <dbReference type="SAM" id="MobiDB-lite"/>
    </source>
</evidence>
<dbReference type="AlphaFoldDB" id="A0A3A2ZHB7"/>
<name>A0A3A2ZHB7_9EURO</name>